<organism evidence="6 7">
    <name type="scientific">Psychrosphaera aquimarina</name>
    <dbReference type="NCBI Taxonomy" id="2044854"/>
    <lineage>
        <taxon>Bacteria</taxon>
        <taxon>Pseudomonadati</taxon>
        <taxon>Pseudomonadota</taxon>
        <taxon>Gammaproteobacteria</taxon>
        <taxon>Alteromonadales</taxon>
        <taxon>Pseudoalteromonadaceae</taxon>
        <taxon>Psychrosphaera</taxon>
    </lineage>
</organism>
<keyword evidence="4" id="KW-0175">Coiled coil</keyword>
<keyword evidence="6" id="KW-0808">Transferase</keyword>
<dbReference type="InterPro" id="IPR029016">
    <property type="entry name" value="GAF-like_dom_sf"/>
</dbReference>
<evidence type="ECO:0000259" key="5">
    <source>
        <dbReference type="PROSITE" id="PS50109"/>
    </source>
</evidence>
<dbReference type="InterPro" id="IPR036890">
    <property type="entry name" value="HATPase_C_sf"/>
</dbReference>
<dbReference type="PANTHER" id="PTHR43065">
    <property type="entry name" value="SENSOR HISTIDINE KINASE"/>
    <property type="match status" value="1"/>
</dbReference>
<dbReference type="InterPro" id="IPR004358">
    <property type="entry name" value="Sig_transdc_His_kin-like_C"/>
</dbReference>
<dbReference type="SUPFAM" id="SSF47384">
    <property type="entry name" value="Homodimeric domain of signal transducing histidine kinase"/>
    <property type="match status" value="1"/>
</dbReference>
<evidence type="ECO:0000256" key="1">
    <source>
        <dbReference type="ARBA" id="ARBA00000085"/>
    </source>
</evidence>
<dbReference type="Gene3D" id="3.30.565.10">
    <property type="entry name" value="Histidine kinase-like ATPase, C-terminal domain"/>
    <property type="match status" value="1"/>
</dbReference>
<dbReference type="InterPro" id="IPR003018">
    <property type="entry name" value="GAF"/>
</dbReference>
<evidence type="ECO:0000256" key="2">
    <source>
        <dbReference type="ARBA" id="ARBA00012438"/>
    </source>
</evidence>
<keyword evidence="6" id="KW-0378">Hydrolase</keyword>
<keyword evidence="7" id="KW-1185">Reference proteome</keyword>
<dbReference type="InterPro" id="IPR003594">
    <property type="entry name" value="HATPase_dom"/>
</dbReference>
<dbReference type="InterPro" id="IPR003661">
    <property type="entry name" value="HisK_dim/P_dom"/>
</dbReference>
<dbReference type="SUPFAM" id="SSF55874">
    <property type="entry name" value="ATPase domain of HSP90 chaperone/DNA topoisomerase II/histidine kinase"/>
    <property type="match status" value="1"/>
</dbReference>
<proteinExistence type="predicted"/>
<keyword evidence="6" id="KW-0418">Kinase</keyword>
<dbReference type="PRINTS" id="PR00344">
    <property type="entry name" value="BCTRLSENSOR"/>
</dbReference>
<dbReference type="SUPFAM" id="SSF55781">
    <property type="entry name" value="GAF domain-like"/>
    <property type="match status" value="1"/>
</dbReference>
<dbReference type="InterPro" id="IPR036097">
    <property type="entry name" value="HisK_dim/P_sf"/>
</dbReference>
<dbReference type="SMART" id="SM00065">
    <property type="entry name" value="GAF"/>
    <property type="match status" value="1"/>
</dbReference>
<dbReference type="PROSITE" id="PS50109">
    <property type="entry name" value="HIS_KIN"/>
    <property type="match status" value="1"/>
</dbReference>
<gene>
    <name evidence="6" type="ORF">RT723_09050</name>
</gene>
<dbReference type="EMBL" id="JAWCUA010000007">
    <property type="protein sequence ID" value="MDU0113141.1"/>
    <property type="molecule type" value="Genomic_DNA"/>
</dbReference>
<dbReference type="SMART" id="SM00387">
    <property type="entry name" value="HATPase_c"/>
    <property type="match status" value="1"/>
</dbReference>
<accession>A0ABU3R0C9</accession>
<reference evidence="6 7" key="1">
    <citation type="submission" date="2023-10" db="EMBL/GenBank/DDBJ databases">
        <title>Psychrosphaera aquimaarina strain SW33 isolated from seawater.</title>
        <authorList>
            <person name="Bayburt H."/>
            <person name="Kim J.M."/>
            <person name="Choi B.J."/>
            <person name="Jeon C.O."/>
        </authorList>
    </citation>
    <scope>NUCLEOTIDE SEQUENCE [LARGE SCALE GENOMIC DNA]</scope>
    <source>
        <strain evidence="6 7">KCTC 52743</strain>
    </source>
</reference>
<dbReference type="Proteomes" id="UP001257914">
    <property type="component" value="Unassembled WGS sequence"/>
</dbReference>
<dbReference type="GO" id="GO:0016301">
    <property type="term" value="F:kinase activity"/>
    <property type="evidence" value="ECO:0007669"/>
    <property type="project" value="UniProtKB-KW"/>
</dbReference>
<evidence type="ECO:0000313" key="6">
    <source>
        <dbReference type="EMBL" id="MDU0113141.1"/>
    </source>
</evidence>
<dbReference type="Pfam" id="PF02518">
    <property type="entry name" value="HATPase_c"/>
    <property type="match status" value="1"/>
</dbReference>
<evidence type="ECO:0000256" key="3">
    <source>
        <dbReference type="ARBA" id="ARBA00022553"/>
    </source>
</evidence>
<dbReference type="EC" id="2.7.13.3" evidence="2"/>
<name>A0ABU3R0C9_9GAMM</name>
<sequence length="467" mass="52227">MSPDTQTQLENNTEHNDAVIQALLTISELLNQKATPQVLYQKVHKTISKIMDIKNIAIALYDENKQEVTFDYVVDEKDGERFIGQTVPLGPGLTSYLINSKQPQRLSKADILELQKQGKIEYALGTLSESWIGVPFIKNDTIYGVLIVQSYSLNTIYTVEHLKLLTFVAAHLTNVIIHKLFVLEQQMIKQELRQNISLIKKQNKQLESTMSQLKATQKELIQKEKMASLGKLVAGVAHEINTPLGVCVTGITNLSHLTKGVQTSFKQNQLNAQDLTEFLEDVGDSCSIIESNCLRAADLINSFKKMAVDQGSLNIRRLDLKQYIEEILHSLKPMFKSLPHEITVDCEADVTLESVAGAISQVLTNLIQNSLVHGFTDTSKGHINISVTQDDNEIVMVYRDDGLGMNEDQIKHIFEPFYTTKRNQGGSGLGAHLIYNLVTTTLQGRITLESEVNKGVTYTIYLPLTVK</sequence>
<comment type="catalytic activity">
    <reaction evidence="1">
        <text>ATP + protein L-histidine = ADP + protein N-phospho-L-histidine.</text>
        <dbReference type="EC" id="2.7.13.3"/>
    </reaction>
</comment>
<feature type="domain" description="Histidine kinase" evidence="5">
    <location>
        <begin position="235"/>
        <end position="466"/>
    </location>
</feature>
<keyword evidence="3" id="KW-0597">Phosphoprotein</keyword>
<dbReference type="GO" id="GO:0016787">
    <property type="term" value="F:hydrolase activity"/>
    <property type="evidence" value="ECO:0007669"/>
    <property type="project" value="UniProtKB-KW"/>
</dbReference>
<evidence type="ECO:0000256" key="4">
    <source>
        <dbReference type="SAM" id="Coils"/>
    </source>
</evidence>
<evidence type="ECO:0000313" key="7">
    <source>
        <dbReference type="Proteomes" id="UP001257914"/>
    </source>
</evidence>
<protein>
    <recommendedName>
        <fullName evidence="2">histidine kinase</fullName>
        <ecNumber evidence="2">2.7.13.3</ecNumber>
    </recommendedName>
</protein>
<feature type="coiled-coil region" evidence="4">
    <location>
        <begin position="189"/>
        <end position="226"/>
    </location>
</feature>
<dbReference type="CDD" id="cd00075">
    <property type="entry name" value="HATPase"/>
    <property type="match status" value="1"/>
</dbReference>
<dbReference type="RefSeq" id="WP_315946747.1">
    <property type="nucleotide sequence ID" value="NZ_JAWCUA010000007.1"/>
</dbReference>
<dbReference type="PANTHER" id="PTHR43065:SF47">
    <property type="match status" value="1"/>
</dbReference>
<dbReference type="Gene3D" id="3.30.450.40">
    <property type="match status" value="1"/>
</dbReference>
<dbReference type="InterPro" id="IPR005467">
    <property type="entry name" value="His_kinase_dom"/>
</dbReference>
<dbReference type="Pfam" id="PF13185">
    <property type="entry name" value="GAF_2"/>
    <property type="match status" value="1"/>
</dbReference>
<comment type="caution">
    <text evidence="6">The sequence shown here is derived from an EMBL/GenBank/DDBJ whole genome shotgun (WGS) entry which is preliminary data.</text>
</comment>
<dbReference type="Gene3D" id="1.10.287.130">
    <property type="match status" value="1"/>
</dbReference>
<dbReference type="CDD" id="cd00082">
    <property type="entry name" value="HisKA"/>
    <property type="match status" value="1"/>
</dbReference>